<name>A0A8J8GBW8_9BACI</name>
<evidence type="ECO:0000313" key="2">
    <source>
        <dbReference type="EMBL" id="NSL50974.1"/>
    </source>
</evidence>
<keyword evidence="3" id="KW-1185">Reference proteome</keyword>
<dbReference type="RefSeq" id="WP_173730175.1">
    <property type="nucleotide sequence ID" value="NZ_JABTTE010000003.1"/>
</dbReference>
<dbReference type="AlphaFoldDB" id="A0A8J8GBW8"/>
<sequence>MGQNNELFFARLSGVEEVPPVRTKAFGVAKFKVSSTERKIGYKLTVNDLKNFTVAHIHLGRRCMNGPIVAFLFGPIDPAISVNQGVVEGIITAENLVGPLQGRPLSDLLNAMRAGRAYVNVHTVQNPNGEIRGQIQPC</sequence>
<dbReference type="InterPro" id="IPR010895">
    <property type="entry name" value="CHRD"/>
</dbReference>
<proteinExistence type="predicted"/>
<accession>A0A8J8GBW8</accession>
<reference evidence="2" key="1">
    <citation type="submission" date="2020-06" db="EMBL/GenBank/DDBJ databases">
        <title>A novel thermopfilic bacterium from Erzurum, Turkey.</title>
        <authorList>
            <person name="Adiguzel A."/>
            <person name="Ay H."/>
            <person name="Baltaci M.O."/>
        </authorList>
    </citation>
    <scope>NUCLEOTIDE SEQUENCE</scope>
    <source>
        <strain evidence="2">P2</strain>
    </source>
</reference>
<dbReference type="Pfam" id="PF07452">
    <property type="entry name" value="CHRD"/>
    <property type="match status" value="1"/>
</dbReference>
<dbReference type="SMART" id="SM00754">
    <property type="entry name" value="CHRD"/>
    <property type="match status" value="1"/>
</dbReference>
<dbReference type="Proteomes" id="UP000625804">
    <property type="component" value="Unassembled WGS sequence"/>
</dbReference>
<protein>
    <submittedName>
        <fullName evidence="2">CHRD domain-containing protein</fullName>
    </submittedName>
</protein>
<dbReference type="EMBL" id="JABTTE010000003">
    <property type="protein sequence ID" value="NSL50974.1"/>
    <property type="molecule type" value="Genomic_DNA"/>
</dbReference>
<evidence type="ECO:0000313" key="3">
    <source>
        <dbReference type="Proteomes" id="UP000625804"/>
    </source>
</evidence>
<dbReference type="PROSITE" id="PS50933">
    <property type="entry name" value="CHRD"/>
    <property type="match status" value="1"/>
</dbReference>
<feature type="domain" description="CHRD" evidence="1">
    <location>
        <begin position="4"/>
        <end position="138"/>
    </location>
</feature>
<organism evidence="2 3">
    <name type="scientific">Calidifontibacillus erzurumensis</name>
    <dbReference type="NCBI Taxonomy" id="2741433"/>
    <lineage>
        <taxon>Bacteria</taxon>
        <taxon>Bacillati</taxon>
        <taxon>Bacillota</taxon>
        <taxon>Bacilli</taxon>
        <taxon>Bacillales</taxon>
        <taxon>Bacillaceae</taxon>
        <taxon>Calidifontibacillus/Schinkia group</taxon>
        <taxon>Calidifontibacillus</taxon>
    </lineage>
</organism>
<gene>
    <name evidence="2" type="ORF">HR057_04240</name>
</gene>
<evidence type="ECO:0000259" key="1">
    <source>
        <dbReference type="PROSITE" id="PS50933"/>
    </source>
</evidence>
<comment type="caution">
    <text evidence="2">The sequence shown here is derived from an EMBL/GenBank/DDBJ whole genome shotgun (WGS) entry which is preliminary data.</text>
</comment>